<dbReference type="InterPro" id="IPR000600">
    <property type="entry name" value="ROK"/>
</dbReference>
<accession>A0ABQ3GHE3</accession>
<comment type="caution">
    <text evidence="2">The sequence shown here is derived from an EMBL/GenBank/DDBJ whole genome shotgun (WGS) entry which is preliminary data.</text>
</comment>
<dbReference type="Proteomes" id="UP000642819">
    <property type="component" value="Unassembled WGS sequence"/>
</dbReference>
<dbReference type="Gene3D" id="3.30.420.40">
    <property type="match status" value="2"/>
</dbReference>
<evidence type="ECO:0000313" key="3">
    <source>
        <dbReference type="Proteomes" id="UP000642819"/>
    </source>
</evidence>
<keyword evidence="3" id="KW-1185">Reference proteome</keyword>
<reference evidence="3" key="1">
    <citation type="journal article" date="2019" name="Int. J. Syst. Evol. Microbiol.">
        <title>The Global Catalogue of Microorganisms (GCM) 10K type strain sequencing project: providing services to taxonomists for standard genome sequencing and annotation.</title>
        <authorList>
            <consortium name="The Broad Institute Genomics Platform"/>
            <consortium name="The Broad Institute Genome Sequencing Center for Infectious Disease"/>
            <person name="Wu L."/>
            <person name="Ma J."/>
        </authorList>
    </citation>
    <scope>NUCLEOTIDE SEQUENCE [LARGE SCALE GENOMIC DNA]</scope>
    <source>
        <strain evidence="3">KCTC 19466</strain>
    </source>
</reference>
<dbReference type="PANTHER" id="PTHR18964:SF169">
    <property type="entry name" value="N-ACETYLMANNOSAMINE KINASE"/>
    <property type="match status" value="1"/>
</dbReference>
<dbReference type="Pfam" id="PF00480">
    <property type="entry name" value="ROK"/>
    <property type="match status" value="1"/>
</dbReference>
<organism evidence="2 3">
    <name type="scientific">Zhihengliuella salsuginis</name>
    <dbReference type="NCBI Taxonomy" id="578222"/>
    <lineage>
        <taxon>Bacteria</taxon>
        <taxon>Bacillati</taxon>
        <taxon>Actinomycetota</taxon>
        <taxon>Actinomycetes</taxon>
        <taxon>Micrococcales</taxon>
        <taxon>Micrococcaceae</taxon>
        <taxon>Zhihengliuella</taxon>
    </lineage>
</organism>
<evidence type="ECO:0000313" key="2">
    <source>
        <dbReference type="EMBL" id="GHD04459.1"/>
    </source>
</evidence>
<dbReference type="InterPro" id="IPR043129">
    <property type="entry name" value="ATPase_NBD"/>
</dbReference>
<evidence type="ECO:0000256" key="1">
    <source>
        <dbReference type="ARBA" id="ARBA00006479"/>
    </source>
</evidence>
<comment type="similarity">
    <text evidence="1">Belongs to the ROK (NagC/XylR) family.</text>
</comment>
<name>A0ABQ3GHE3_9MICC</name>
<dbReference type="RefSeq" id="WP_189349203.1">
    <property type="nucleotide sequence ID" value="NZ_BMXK01000004.1"/>
</dbReference>
<protein>
    <submittedName>
        <fullName evidence="2">Transcriptional regulator</fullName>
    </submittedName>
</protein>
<gene>
    <name evidence="2" type="ORF">GCM10008096_11810</name>
</gene>
<dbReference type="PANTHER" id="PTHR18964">
    <property type="entry name" value="ROK (REPRESSOR, ORF, KINASE) FAMILY"/>
    <property type="match status" value="1"/>
</dbReference>
<dbReference type="SUPFAM" id="SSF53067">
    <property type="entry name" value="Actin-like ATPase domain"/>
    <property type="match status" value="1"/>
</dbReference>
<dbReference type="EMBL" id="BMXK01000004">
    <property type="protein sequence ID" value="GHD04459.1"/>
    <property type="molecule type" value="Genomic_DNA"/>
</dbReference>
<sequence>MSHRDNAAARRPAVGVDLGGTKIAAALVAADGSVLARASAPTPAAAGPAAILDAIAALAARVAGGADVRGLGLGAAGVIDPGSCRVVDATDVLPGWPGTDLRSGLLRRLSGLVPRVEAVNDVHAHALGEAWLGAGRHARTALLVAFGTGIGGSYIVGGRPAVGAHAVAGHVGHVPSAEAAGLECTCGGSGHLEAVASGPAVHRRYLAAGGDPAAEDTRAVFDRAAGGDALAASAIATAARAAGGALGGFANALDPHAIVVSGGLAAAGRLWWDPLLAAYAANVVGALSATVPTRALLGADAAVVGGASLILRD</sequence>
<proteinExistence type="inferred from homology"/>